<organism evidence="1 2">
    <name type="scientific">Colwellia maritima</name>
    <dbReference type="NCBI Taxonomy" id="2912588"/>
    <lineage>
        <taxon>Bacteria</taxon>
        <taxon>Pseudomonadati</taxon>
        <taxon>Pseudomonadota</taxon>
        <taxon>Gammaproteobacteria</taxon>
        <taxon>Alteromonadales</taxon>
        <taxon>Colwelliaceae</taxon>
        <taxon>Colwellia</taxon>
    </lineage>
</organism>
<evidence type="ECO:0000313" key="2">
    <source>
        <dbReference type="Proteomes" id="UP001139646"/>
    </source>
</evidence>
<protein>
    <submittedName>
        <fullName evidence="1">Uncharacterized protein</fullName>
    </submittedName>
</protein>
<dbReference type="Proteomes" id="UP001139646">
    <property type="component" value="Unassembled WGS sequence"/>
</dbReference>
<dbReference type="EMBL" id="JAKKSL010000001">
    <property type="protein sequence ID" value="MCI2283496.1"/>
    <property type="molecule type" value="Genomic_DNA"/>
</dbReference>
<proteinExistence type="predicted"/>
<sequence>MSALYAIAGVDDVCYFQLYHHLGFAHEVPGSSVCSSIGGNLYYQRSPAYLHYLLQTFG</sequence>
<reference evidence="1" key="1">
    <citation type="submission" date="2022-01" db="EMBL/GenBank/DDBJ databases">
        <title>Colwellia maritima, isolated from seawater.</title>
        <authorList>
            <person name="Kristyanto S."/>
            <person name="Jung J."/>
            <person name="Jeon C.O."/>
        </authorList>
    </citation>
    <scope>NUCLEOTIDE SEQUENCE</scope>
    <source>
        <strain evidence="1">MSW7</strain>
    </source>
</reference>
<accession>A0ABS9X214</accession>
<comment type="caution">
    <text evidence="1">The sequence shown here is derived from an EMBL/GenBank/DDBJ whole genome shotgun (WGS) entry which is preliminary data.</text>
</comment>
<gene>
    <name evidence="1" type="ORF">L3081_08950</name>
</gene>
<dbReference type="RefSeq" id="WP_242285012.1">
    <property type="nucleotide sequence ID" value="NZ_JAKKSL010000001.1"/>
</dbReference>
<evidence type="ECO:0000313" key="1">
    <source>
        <dbReference type="EMBL" id="MCI2283496.1"/>
    </source>
</evidence>
<keyword evidence="2" id="KW-1185">Reference proteome</keyword>
<name>A0ABS9X214_9GAMM</name>